<sequence>MEWQAAKKGEQSVLVDWQGQGSAWAVPLALPCFKLAPIWQLVKLTRHSASQEMTGTFPLGINWPWLPCHANLGSRTSHSFFVPVKQIKSSRMGALQWLSITAAAASAVSALTPEQMIGAPRRTEVIPNPSGDTGLFSTSQWSFDTHSESTWWSLIDLQSGETTTLTDDSDIEEIIWLGSDSSTLLYINSTNAQVPGGVELWIADSSDFANAYKAASLSAGFLGIKSTVTDSGDVHFILRGKSYPNGTAYNDQLAETYPSTARIYDSIFVRHWDTYLTTASHAVFSGTLQSSTSDDGNVQYTSSGGLTNLVNPVKGAESPFPPFGGNDDYDLSPDGKWVTFKSKAPELPLANNTAAYVYLVPHDGSATAFAVNGPDSPATPEGVEGESNNPVFSPDSDKIAYFQMATNTYESDRNVLYVYSIADDTITPLAKDWDRSPSSVTWVDGDNLVVASQDLGRTRLFAIPGDAGDDFKPTNFTDGGSVSAQYVLSNSTLLVTSSAFWTSWSVYTASPDEGVINTLASANEIDPELSGLSSSDFEEFYFDGNWTTLQGWITYPQDFDSSKKYPLAFLIHGGPEDAWADEWNLKWHSKVFADQGYVVVQPNPTGSTGFGQQLTDAIQLNWTGAAYDDLTKAWQHVHDTYDFIDTDNGVAAGPSFGAFMITWIQGDDFGRKFKALVSHDGPFIGDAWVETDELWFVEHEFNGTFWQARDAFHNTDPSGPSRVLAYSTPQLVIHSDKDYRIPVANGIGLFNTLQERGVPSRFLNFPDEDHWVTGQENSLVWYQQVLGWINRYSGVGGSNPNAIALEDTVNPVVDLNP</sequence>
<keyword evidence="8" id="KW-0325">Glycoprotein</keyword>
<evidence type="ECO:0000256" key="6">
    <source>
        <dbReference type="ARBA" id="ARBA00022801"/>
    </source>
</evidence>
<organism evidence="11 12">
    <name type="scientific">Aspergillus awamori</name>
    <name type="common">Black koji mold</name>
    <dbReference type="NCBI Taxonomy" id="105351"/>
    <lineage>
        <taxon>Eukaryota</taxon>
        <taxon>Fungi</taxon>
        <taxon>Dikarya</taxon>
        <taxon>Ascomycota</taxon>
        <taxon>Pezizomycotina</taxon>
        <taxon>Eurotiomycetes</taxon>
        <taxon>Eurotiomycetidae</taxon>
        <taxon>Eurotiales</taxon>
        <taxon>Aspergillaceae</taxon>
        <taxon>Aspergillus</taxon>
    </lineage>
</organism>
<dbReference type="EMBL" id="BDHI01000029">
    <property type="protein sequence ID" value="GCB28213.1"/>
    <property type="molecule type" value="Genomic_DNA"/>
</dbReference>
<evidence type="ECO:0000256" key="1">
    <source>
        <dbReference type="ARBA" id="ARBA00004613"/>
    </source>
</evidence>
<dbReference type="PANTHER" id="PTHR42776">
    <property type="entry name" value="SERINE PEPTIDASE S9 FAMILY MEMBER"/>
    <property type="match status" value="1"/>
</dbReference>
<accession>A0A401L9I5</accession>
<dbReference type="SUPFAM" id="SSF69322">
    <property type="entry name" value="Tricorn protease domain 2"/>
    <property type="match status" value="1"/>
</dbReference>
<dbReference type="Pfam" id="PF00326">
    <property type="entry name" value="Peptidase_S9"/>
    <property type="match status" value="1"/>
</dbReference>
<dbReference type="InterPro" id="IPR029058">
    <property type="entry name" value="AB_hydrolase_fold"/>
</dbReference>
<evidence type="ECO:0000256" key="9">
    <source>
        <dbReference type="ARBA" id="ARBA00032829"/>
    </source>
</evidence>
<dbReference type="AlphaFoldDB" id="A0A401L9I5"/>
<evidence type="ECO:0000259" key="10">
    <source>
        <dbReference type="Pfam" id="PF00326"/>
    </source>
</evidence>
<keyword evidence="7" id="KW-0720">Serine protease</keyword>
<dbReference type="FunFam" id="3.40.50.1820:FF:000028">
    <property type="entry name" value="S9 family peptidase"/>
    <property type="match status" value="1"/>
</dbReference>
<name>A0A401L9I5_ASPAW</name>
<evidence type="ECO:0000256" key="2">
    <source>
        <dbReference type="ARBA" id="ARBA00010040"/>
    </source>
</evidence>
<evidence type="ECO:0000313" key="12">
    <source>
        <dbReference type="Proteomes" id="UP000286921"/>
    </source>
</evidence>
<dbReference type="InterPro" id="IPR001375">
    <property type="entry name" value="Peptidase_S9_cat"/>
</dbReference>
<comment type="similarity">
    <text evidence="2">Belongs to the peptidase S9C family.</text>
</comment>
<evidence type="ECO:0000256" key="4">
    <source>
        <dbReference type="ARBA" id="ARBA00022670"/>
    </source>
</evidence>
<dbReference type="InterPro" id="IPR011042">
    <property type="entry name" value="6-blade_b-propeller_TolB-like"/>
</dbReference>
<keyword evidence="5" id="KW-0732">Signal</keyword>
<evidence type="ECO:0000256" key="5">
    <source>
        <dbReference type="ARBA" id="ARBA00022729"/>
    </source>
</evidence>
<comment type="subcellular location">
    <subcellularLocation>
        <location evidence="1">Secreted</location>
    </subcellularLocation>
</comment>
<protein>
    <recommendedName>
        <fullName evidence="9">Dipeptidyl-peptidase V</fullName>
    </recommendedName>
</protein>
<dbReference type="SUPFAM" id="SSF53474">
    <property type="entry name" value="alpha/beta-Hydrolases"/>
    <property type="match status" value="1"/>
</dbReference>
<evidence type="ECO:0000313" key="11">
    <source>
        <dbReference type="EMBL" id="GCB28213.1"/>
    </source>
</evidence>
<keyword evidence="12" id="KW-1185">Reference proteome</keyword>
<dbReference type="Proteomes" id="UP000286921">
    <property type="component" value="Unassembled WGS sequence"/>
</dbReference>
<dbReference type="Gene3D" id="3.40.50.1820">
    <property type="entry name" value="alpha/beta hydrolase"/>
    <property type="match status" value="1"/>
</dbReference>
<comment type="caution">
    <text evidence="11">The sequence shown here is derived from an EMBL/GenBank/DDBJ whole genome shotgun (WGS) entry which is preliminary data.</text>
</comment>
<reference evidence="11 12" key="1">
    <citation type="submission" date="2016-09" db="EMBL/GenBank/DDBJ databases">
        <title>Aspergillus awamori IFM 58123T.</title>
        <authorList>
            <person name="Kusuya Y."/>
            <person name="Shimizu M."/>
            <person name="Takahashi H."/>
            <person name="Yaguchi T."/>
        </authorList>
    </citation>
    <scope>NUCLEOTIDE SEQUENCE [LARGE SCALE GENOMIC DNA]</scope>
    <source>
        <strain evidence="11 12">IFM 58123</strain>
    </source>
</reference>
<dbReference type="GO" id="GO:0004252">
    <property type="term" value="F:serine-type endopeptidase activity"/>
    <property type="evidence" value="ECO:0007669"/>
    <property type="project" value="TreeGrafter"/>
</dbReference>
<gene>
    <name evidence="11" type="ORF">AAWM_11098</name>
</gene>
<keyword evidence="3" id="KW-0964">Secreted</keyword>
<evidence type="ECO:0000256" key="3">
    <source>
        <dbReference type="ARBA" id="ARBA00022525"/>
    </source>
</evidence>
<dbReference type="PANTHER" id="PTHR42776:SF11">
    <property type="entry name" value="DIPEPTIDYL-PEPTIDASE 5-RELATED"/>
    <property type="match status" value="1"/>
</dbReference>
<keyword evidence="4" id="KW-0645">Protease</keyword>
<dbReference type="STRING" id="105351.A0A401L9I5"/>
<feature type="domain" description="Peptidase S9 prolyl oligopeptidase catalytic" evidence="10">
    <location>
        <begin position="583"/>
        <end position="794"/>
    </location>
</feature>
<proteinExistence type="inferred from homology"/>
<dbReference type="GO" id="GO:0006508">
    <property type="term" value="P:proteolysis"/>
    <property type="evidence" value="ECO:0007669"/>
    <property type="project" value="UniProtKB-KW"/>
</dbReference>
<evidence type="ECO:0000256" key="7">
    <source>
        <dbReference type="ARBA" id="ARBA00022825"/>
    </source>
</evidence>
<keyword evidence="6" id="KW-0378">Hydrolase</keyword>
<dbReference type="Gene3D" id="2.120.10.30">
    <property type="entry name" value="TolB, C-terminal domain"/>
    <property type="match status" value="1"/>
</dbReference>
<dbReference type="GO" id="GO:0005576">
    <property type="term" value="C:extracellular region"/>
    <property type="evidence" value="ECO:0007669"/>
    <property type="project" value="UniProtKB-SubCell"/>
</dbReference>
<evidence type="ECO:0000256" key="8">
    <source>
        <dbReference type="ARBA" id="ARBA00023180"/>
    </source>
</evidence>